<dbReference type="OrthoDB" id="8717144at2"/>
<evidence type="ECO:0000256" key="1">
    <source>
        <dbReference type="ARBA" id="ARBA00001968"/>
    </source>
</evidence>
<comment type="caution">
    <text evidence="6">The sequence shown here is derived from an EMBL/GenBank/DDBJ whole genome shotgun (WGS) entry which is preliminary data.</text>
</comment>
<evidence type="ECO:0000313" key="7">
    <source>
        <dbReference type="Proteomes" id="UP000018733"/>
    </source>
</evidence>
<evidence type="ECO:0000256" key="2">
    <source>
        <dbReference type="ARBA" id="ARBA00016549"/>
    </source>
</evidence>
<evidence type="ECO:0000256" key="5">
    <source>
        <dbReference type="PIRSR" id="PIRSR605493-1"/>
    </source>
</evidence>
<dbReference type="PATRIC" id="fig|1424334.3.peg.683"/>
<protein>
    <recommendedName>
        <fullName evidence="2">Putative 4-hydroxy-4-methyl-2-oxoglutarate aldolase</fullName>
    </recommendedName>
    <alternativeName>
        <fullName evidence="3">Regulator of ribonuclease activity homolog</fullName>
    </alternativeName>
    <alternativeName>
        <fullName evidence="4">RraA-like protein</fullName>
    </alternativeName>
</protein>
<name>V8QXY9_9BURK</name>
<keyword evidence="7" id="KW-1185">Reference proteome</keyword>
<comment type="cofactor">
    <cofactor evidence="5">
        <name>Mg(2+)</name>
        <dbReference type="ChEBI" id="CHEBI:18420"/>
    </cofactor>
</comment>
<dbReference type="Gene3D" id="3.50.30.40">
    <property type="entry name" value="Ribonuclease E inhibitor RraA/RraA-like"/>
    <property type="match status" value="1"/>
</dbReference>
<dbReference type="eggNOG" id="COG0684">
    <property type="taxonomic scope" value="Bacteria"/>
</dbReference>
<dbReference type="RefSeq" id="WP_024003745.1">
    <property type="nucleotide sequence ID" value="NZ_KI650979.1"/>
</dbReference>
<keyword evidence="5" id="KW-0479">Metal-binding</keyword>
<organism evidence="6 7">
    <name type="scientific">Advenella kashmirensis W13003</name>
    <dbReference type="NCBI Taxonomy" id="1424334"/>
    <lineage>
        <taxon>Bacteria</taxon>
        <taxon>Pseudomonadati</taxon>
        <taxon>Pseudomonadota</taxon>
        <taxon>Betaproteobacteria</taxon>
        <taxon>Burkholderiales</taxon>
        <taxon>Alcaligenaceae</taxon>
    </lineage>
</organism>
<dbReference type="PANTHER" id="PTHR33254:SF4">
    <property type="entry name" value="4-HYDROXY-4-METHYL-2-OXOGLUTARATE ALDOLASE 3-RELATED"/>
    <property type="match status" value="1"/>
</dbReference>
<evidence type="ECO:0000313" key="6">
    <source>
        <dbReference type="EMBL" id="ETF04228.1"/>
    </source>
</evidence>
<reference evidence="6 7" key="1">
    <citation type="journal article" date="2014" name="Genome Announc.">
        <title>Draft Genome Sequence of Advenella kashmirensis Strain W13003, a Polycyclic Aromatic Hydrocarbon-Degrading Bacterium.</title>
        <authorList>
            <person name="Wang X."/>
            <person name="Jin D."/>
            <person name="Zhou L."/>
            <person name="Wu L."/>
            <person name="An W."/>
            <person name="Zhao L."/>
        </authorList>
    </citation>
    <scope>NUCLEOTIDE SEQUENCE [LARGE SCALE GENOMIC DNA]</scope>
    <source>
        <strain evidence="6 7">W13003</strain>
    </source>
</reference>
<feature type="binding site" evidence="5">
    <location>
        <position position="117"/>
    </location>
    <ligand>
        <name>Mg(2+)</name>
        <dbReference type="ChEBI" id="CHEBI:18420"/>
    </ligand>
</feature>
<dbReference type="GO" id="GO:0046872">
    <property type="term" value="F:metal ion binding"/>
    <property type="evidence" value="ECO:0007669"/>
    <property type="project" value="UniProtKB-KW"/>
</dbReference>
<dbReference type="SUPFAM" id="SSF89562">
    <property type="entry name" value="RraA-like"/>
    <property type="match status" value="1"/>
</dbReference>
<dbReference type="CDD" id="cd16841">
    <property type="entry name" value="RraA_family"/>
    <property type="match status" value="1"/>
</dbReference>
<proteinExistence type="predicted"/>
<dbReference type="Proteomes" id="UP000018733">
    <property type="component" value="Unassembled WGS sequence"/>
</dbReference>
<feature type="binding site" evidence="5">
    <location>
        <begin position="94"/>
        <end position="97"/>
    </location>
    <ligand>
        <name>substrate</name>
    </ligand>
</feature>
<dbReference type="AlphaFoldDB" id="V8QXY9"/>
<sequence>MTMINSHFQRPSAAQINAAKTFAASILADAAGRRGAMDGRIQPLASQIQLCGPAFTVEVRPGDNLMIHAALVLARPGDVLVVDGQADTHAALMGELMCKHAMAAGLAGVVLDGAIRDRGELREGIFPVYACASNPNGPTKNLPGRIGHPISVGGVNVNPGDLVCADQDGVLVIPRHDIDTVLIGAQKKVQIEQKRRDDIANGDLIYSWLEQTLKDVGAVPKDRTLTSLIAEFGVDNI</sequence>
<evidence type="ECO:0000256" key="3">
    <source>
        <dbReference type="ARBA" id="ARBA00029596"/>
    </source>
</evidence>
<accession>V8QXY9</accession>
<dbReference type="HOGENOM" id="CLU_072626_3_2_4"/>
<comment type="cofactor">
    <cofactor evidence="1">
        <name>a divalent metal cation</name>
        <dbReference type="ChEBI" id="CHEBI:60240"/>
    </cofactor>
</comment>
<dbReference type="InterPro" id="IPR005493">
    <property type="entry name" value="RraA/RraA-like"/>
</dbReference>
<keyword evidence="5" id="KW-0460">Magnesium</keyword>
<dbReference type="STRING" id="1424334.W822_03390"/>
<evidence type="ECO:0000256" key="4">
    <source>
        <dbReference type="ARBA" id="ARBA00030169"/>
    </source>
</evidence>
<dbReference type="Pfam" id="PF03737">
    <property type="entry name" value="RraA-like"/>
    <property type="match status" value="1"/>
</dbReference>
<dbReference type="EMBL" id="AYXT01000001">
    <property type="protein sequence ID" value="ETF04228.1"/>
    <property type="molecule type" value="Genomic_DNA"/>
</dbReference>
<feature type="binding site" evidence="5">
    <location>
        <position position="116"/>
    </location>
    <ligand>
        <name>substrate</name>
    </ligand>
</feature>
<dbReference type="InterPro" id="IPR036704">
    <property type="entry name" value="RraA/RraA-like_sf"/>
</dbReference>
<gene>
    <name evidence="6" type="ORF">W822_03390</name>
</gene>
<dbReference type="PANTHER" id="PTHR33254">
    <property type="entry name" value="4-HYDROXY-4-METHYL-2-OXOGLUTARATE ALDOLASE 3-RELATED"/>
    <property type="match status" value="1"/>
</dbReference>